<dbReference type="PANTHER" id="PTHR34474:SF4">
    <property type="entry name" value="HEME OXYGENASE (STAPHYLOBILIN-PRODUCING) 1"/>
    <property type="match status" value="1"/>
</dbReference>
<protein>
    <submittedName>
        <fullName evidence="3">Heme oxygenase</fullName>
    </submittedName>
</protein>
<sequence length="112" mass="12696">MIVVTNRIKVKKGMAAALAPRFTRPSGLDSMKGFVRVEVLLTQGLEEHDEMNVNMYWEDMKDFEAWRNSDDFKESHKRPAPSDGKQEESPMLGSEIITYEVASVKERTSASS</sequence>
<dbReference type="EMBL" id="JASBQV010000007">
    <property type="protein sequence ID" value="MDI3234611.1"/>
    <property type="molecule type" value="Genomic_DNA"/>
</dbReference>
<dbReference type="Gene3D" id="3.30.70.100">
    <property type="match status" value="1"/>
</dbReference>
<dbReference type="RefSeq" id="WP_014971684.1">
    <property type="nucleotide sequence ID" value="NZ_JANJYY010000035.1"/>
</dbReference>
<proteinExistence type="predicted"/>
<dbReference type="PANTHER" id="PTHR34474">
    <property type="entry name" value="SIGNAL TRANSDUCTION PROTEIN TRAP"/>
    <property type="match status" value="1"/>
</dbReference>
<organism evidence="3 4">
    <name type="scientific">Exiguobacterium antarcticum</name>
    <dbReference type="NCBI Taxonomy" id="132920"/>
    <lineage>
        <taxon>Bacteria</taxon>
        <taxon>Bacillati</taxon>
        <taxon>Bacillota</taxon>
        <taxon>Bacilli</taxon>
        <taxon>Bacillales</taxon>
        <taxon>Bacillales Family XII. Incertae Sedis</taxon>
        <taxon>Exiguobacterium</taxon>
    </lineage>
</organism>
<keyword evidence="4" id="KW-1185">Reference proteome</keyword>
<evidence type="ECO:0000256" key="1">
    <source>
        <dbReference type="SAM" id="MobiDB-lite"/>
    </source>
</evidence>
<dbReference type="InterPro" id="IPR007138">
    <property type="entry name" value="ABM_dom"/>
</dbReference>
<dbReference type="SUPFAM" id="SSF54909">
    <property type="entry name" value="Dimeric alpha+beta barrel"/>
    <property type="match status" value="1"/>
</dbReference>
<evidence type="ECO:0000259" key="2">
    <source>
        <dbReference type="PROSITE" id="PS51725"/>
    </source>
</evidence>
<reference evidence="3 4" key="1">
    <citation type="submission" date="2023-04" db="EMBL/GenBank/DDBJ databases">
        <title>Antarctic isolates genomes.</title>
        <authorList>
            <person name="Dimov S.G."/>
        </authorList>
    </citation>
    <scope>NUCLEOTIDE SEQUENCE [LARGE SCALE GENOMIC DNA]</scope>
    <source>
        <strain evidence="3 4">AL19</strain>
    </source>
</reference>
<name>A0ABT6R2S3_9BACL</name>
<feature type="domain" description="ABM" evidence="2">
    <location>
        <begin position="2"/>
        <end position="92"/>
    </location>
</feature>
<dbReference type="Proteomes" id="UP001243286">
    <property type="component" value="Unassembled WGS sequence"/>
</dbReference>
<gene>
    <name evidence="3" type="ORF">QK289_06295</name>
</gene>
<feature type="region of interest" description="Disordered" evidence="1">
    <location>
        <begin position="71"/>
        <end position="94"/>
    </location>
</feature>
<dbReference type="InterPro" id="IPR050404">
    <property type="entry name" value="Heme-degrading_MO"/>
</dbReference>
<dbReference type="Pfam" id="PF03992">
    <property type="entry name" value="ABM"/>
    <property type="match status" value="1"/>
</dbReference>
<dbReference type="InterPro" id="IPR011008">
    <property type="entry name" value="Dimeric_a/b-barrel"/>
</dbReference>
<accession>A0ABT6R2S3</accession>
<comment type="caution">
    <text evidence="3">The sequence shown here is derived from an EMBL/GenBank/DDBJ whole genome shotgun (WGS) entry which is preliminary data.</text>
</comment>
<dbReference type="PROSITE" id="PS51725">
    <property type="entry name" value="ABM"/>
    <property type="match status" value="1"/>
</dbReference>
<evidence type="ECO:0000313" key="4">
    <source>
        <dbReference type="Proteomes" id="UP001243286"/>
    </source>
</evidence>
<dbReference type="NCBIfam" id="NF009840">
    <property type="entry name" value="PRK13315.1"/>
    <property type="match status" value="1"/>
</dbReference>
<evidence type="ECO:0000313" key="3">
    <source>
        <dbReference type="EMBL" id="MDI3234611.1"/>
    </source>
</evidence>